<dbReference type="EMBL" id="CAJOBF010036655">
    <property type="protein sequence ID" value="CAF4435146.1"/>
    <property type="molecule type" value="Genomic_DNA"/>
</dbReference>
<feature type="non-terminal residue" evidence="6">
    <location>
        <position position="1"/>
    </location>
</feature>
<dbReference type="InterPro" id="IPR011527">
    <property type="entry name" value="ABC1_TM_dom"/>
</dbReference>
<keyword evidence="1" id="KW-0813">Transport</keyword>
<dbReference type="GO" id="GO:0007031">
    <property type="term" value="P:peroxisome organization"/>
    <property type="evidence" value="ECO:0007669"/>
    <property type="project" value="TreeGrafter"/>
</dbReference>
<proteinExistence type="predicted"/>
<organism evidence="6 7">
    <name type="scientific">Rotaria magnacalcarata</name>
    <dbReference type="NCBI Taxonomy" id="392030"/>
    <lineage>
        <taxon>Eukaryota</taxon>
        <taxon>Metazoa</taxon>
        <taxon>Spiralia</taxon>
        <taxon>Gnathifera</taxon>
        <taxon>Rotifera</taxon>
        <taxon>Eurotatoria</taxon>
        <taxon>Bdelloidea</taxon>
        <taxon>Philodinida</taxon>
        <taxon>Philodinidae</taxon>
        <taxon>Rotaria</taxon>
    </lineage>
</organism>
<dbReference type="AlphaFoldDB" id="A0A820RCN7"/>
<dbReference type="GO" id="GO:0005324">
    <property type="term" value="F:long-chain fatty acid transmembrane transporter activity"/>
    <property type="evidence" value="ECO:0007669"/>
    <property type="project" value="TreeGrafter"/>
</dbReference>
<dbReference type="GO" id="GO:0015910">
    <property type="term" value="P:long-chain fatty acid import into peroxisome"/>
    <property type="evidence" value="ECO:0007669"/>
    <property type="project" value="TreeGrafter"/>
</dbReference>
<accession>A0A820RCN7</accession>
<dbReference type="Proteomes" id="UP000663842">
    <property type="component" value="Unassembled WGS sequence"/>
</dbReference>
<dbReference type="GO" id="GO:0140359">
    <property type="term" value="F:ABC-type transporter activity"/>
    <property type="evidence" value="ECO:0007669"/>
    <property type="project" value="InterPro"/>
</dbReference>
<evidence type="ECO:0000256" key="2">
    <source>
        <dbReference type="ARBA" id="ARBA00022692"/>
    </source>
</evidence>
<evidence type="ECO:0000256" key="4">
    <source>
        <dbReference type="ARBA" id="ARBA00023136"/>
    </source>
</evidence>
<dbReference type="Pfam" id="PF06472">
    <property type="entry name" value="ABC_membrane_2"/>
    <property type="match status" value="1"/>
</dbReference>
<evidence type="ECO:0000313" key="7">
    <source>
        <dbReference type="Proteomes" id="UP000663842"/>
    </source>
</evidence>
<keyword evidence="4" id="KW-0472">Membrane</keyword>
<evidence type="ECO:0000256" key="1">
    <source>
        <dbReference type="ARBA" id="ARBA00022448"/>
    </source>
</evidence>
<dbReference type="GO" id="GO:0005778">
    <property type="term" value="C:peroxisomal membrane"/>
    <property type="evidence" value="ECO:0007669"/>
    <property type="project" value="TreeGrafter"/>
</dbReference>
<sequence length="74" mass="8922">MTFLALRKFSPRFGKLVSEEARRRGLLRFAHTRIITNAEEIAFFDGHEVEKDWILKLYCQLREQTNLIIKKKLW</sequence>
<feature type="non-terminal residue" evidence="6">
    <location>
        <position position="74"/>
    </location>
</feature>
<evidence type="ECO:0000313" key="6">
    <source>
        <dbReference type="EMBL" id="CAF4435146.1"/>
    </source>
</evidence>
<comment type="caution">
    <text evidence="6">The sequence shown here is derived from an EMBL/GenBank/DDBJ whole genome shotgun (WGS) entry which is preliminary data.</text>
</comment>
<dbReference type="PANTHER" id="PTHR11384:SF67">
    <property type="entry name" value="ATP-BINDING CASSETTE SUB-FAMILY D MEMBER 1"/>
    <property type="match status" value="1"/>
</dbReference>
<name>A0A820RCN7_9BILA</name>
<protein>
    <recommendedName>
        <fullName evidence="5">ABC transmembrane type-1 domain-containing protein</fullName>
    </recommendedName>
</protein>
<dbReference type="PANTHER" id="PTHR11384">
    <property type="entry name" value="ATP-BINDING CASSETTE, SUB-FAMILY D MEMBER"/>
    <property type="match status" value="1"/>
</dbReference>
<dbReference type="GO" id="GO:0042760">
    <property type="term" value="P:very long-chain fatty acid catabolic process"/>
    <property type="evidence" value="ECO:0007669"/>
    <property type="project" value="TreeGrafter"/>
</dbReference>
<feature type="domain" description="ABC transmembrane type-1" evidence="5">
    <location>
        <begin position="4"/>
        <end position="74"/>
    </location>
</feature>
<evidence type="ECO:0000256" key="3">
    <source>
        <dbReference type="ARBA" id="ARBA00022989"/>
    </source>
</evidence>
<evidence type="ECO:0000259" key="5">
    <source>
        <dbReference type="Pfam" id="PF06472"/>
    </source>
</evidence>
<gene>
    <name evidence="6" type="ORF">UXM345_LOCUS39055</name>
</gene>
<reference evidence="6" key="1">
    <citation type="submission" date="2021-02" db="EMBL/GenBank/DDBJ databases">
        <authorList>
            <person name="Nowell W R."/>
        </authorList>
    </citation>
    <scope>NUCLEOTIDE SEQUENCE</scope>
</reference>
<dbReference type="InterPro" id="IPR050835">
    <property type="entry name" value="ABC_transporter_sub-D"/>
</dbReference>
<keyword evidence="2" id="KW-0812">Transmembrane</keyword>
<dbReference type="GO" id="GO:0006635">
    <property type="term" value="P:fatty acid beta-oxidation"/>
    <property type="evidence" value="ECO:0007669"/>
    <property type="project" value="TreeGrafter"/>
</dbReference>
<dbReference type="GO" id="GO:0005524">
    <property type="term" value="F:ATP binding"/>
    <property type="evidence" value="ECO:0007669"/>
    <property type="project" value="InterPro"/>
</dbReference>
<keyword evidence="3" id="KW-1133">Transmembrane helix</keyword>